<evidence type="ECO:0000256" key="3">
    <source>
        <dbReference type="ARBA" id="ARBA00022670"/>
    </source>
</evidence>
<dbReference type="GO" id="GO:0070628">
    <property type="term" value="F:proteasome binding"/>
    <property type="evidence" value="ECO:0007669"/>
    <property type="project" value="TreeGrafter"/>
</dbReference>
<dbReference type="Proteomes" id="UP001188597">
    <property type="component" value="Unassembled WGS sequence"/>
</dbReference>
<feature type="domain" description="USP" evidence="7">
    <location>
        <begin position="234"/>
        <end position="531"/>
    </location>
</feature>
<dbReference type="GO" id="GO:0061136">
    <property type="term" value="P:regulation of proteasomal protein catabolic process"/>
    <property type="evidence" value="ECO:0007669"/>
    <property type="project" value="TreeGrafter"/>
</dbReference>
<keyword evidence="4" id="KW-0833">Ubl conjugation pathway</keyword>
<dbReference type="AlphaFoldDB" id="A0AA89BAN0"/>
<dbReference type="InterPro" id="IPR028889">
    <property type="entry name" value="USP"/>
</dbReference>
<dbReference type="PANTHER" id="PTHR43982:SF1">
    <property type="entry name" value="UBIQUITIN CARBOXYL-TERMINAL HYDROLASE 14"/>
    <property type="match status" value="1"/>
</dbReference>
<dbReference type="GO" id="GO:0004843">
    <property type="term" value="F:cysteine-type deubiquitinase activity"/>
    <property type="evidence" value="ECO:0007669"/>
    <property type="project" value="UniProtKB-EC"/>
</dbReference>
<gene>
    <name evidence="8" type="ORF">RJ639_034393</name>
</gene>
<organism evidence="8 9">
    <name type="scientific">Escallonia herrerae</name>
    <dbReference type="NCBI Taxonomy" id="1293975"/>
    <lineage>
        <taxon>Eukaryota</taxon>
        <taxon>Viridiplantae</taxon>
        <taxon>Streptophyta</taxon>
        <taxon>Embryophyta</taxon>
        <taxon>Tracheophyta</taxon>
        <taxon>Spermatophyta</taxon>
        <taxon>Magnoliopsida</taxon>
        <taxon>eudicotyledons</taxon>
        <taxon>Gunneridae</taxon>
        <taxon>Pentapetalae</taxon>
        <taxon>asterids</taxon>
        <taxon>campanulids</taxon>
        <taxon>Escalloniales</taxon>
        <taxon>Escalloniaceae</taxon>
        <taxon>Escallonia</taxon>
    </lineage>
</organism>
<dbReference type="InterPro" id="IPR038765">
    <property type="entry name" value="Papain-like_cys_pep_sf"/>
</dbReference>
<dbReference type="SUPFAM" id="SSF54001">
    <property type="entry name" value="Cysteine proteinases"/>
    <property type="match status" value="1"/>
</dbReference>
<keyword evidence="9" id="KW-1185">Reference proteome</keyword>
<evidence type="ECO:0000313" key="8">
    <source>
        <dbReference type="EMBL" id="KAK3033343.1"/>
    </source>
</evidence>
<name>A0AA89BAN0_9ASTE</name>
<proteinExistence type="predicted"/>
<dbReference type="InterPro" id="IPR044635">
    <property type="entry name" value="UBP14-like"/>
</dbReference>
<dbReference type="GO" id="GO:0016579">
    <property type="term" value="P:protein deubiquitination"/>
    <property type="evidence" value="ECO:0007669"/>
    <property type="project" value="InterPro"/>
</dbReference>
<dbReference type="Pfam" id="PF00443">
    <property type="entry name" value="UCH"/>
    <property type="match status" value="1"/>
</dbReference>
<dbReference type="EMBL" id="JAVXUP010000236">
    <property type="protein sequence ID" value="KAK3033343.1"/>
    <property type="molecule type" value="Genomic_DNA"/>
</dbReference>
<evidence type="ECO:0000259" key="7">
    <source>
        <dbReference type="PROSITE" id="PS50235"/>
    </source>
</evidence>
<keyword evidence="3" id="KW-0645">Protease</keyword>
<dbReference type="GO" id="GO:0043161">
    <property type="term" value="P:proteasome-mediated ubiquitin-dependent protein catabolic process"/>
    <property type="evidence" value="ECO:0007669"/>
    <property type="project" value="InterPro"/>
</dbReference>
<evidence type="ECO:0000256" key="5">
    <source>
        <dbReference type="ARBA" id="ARBA00022801"/>
    </source>
</evidence>
<comment type="catalytic activity">
    <reaction evidence="1">
        <text>Thiol-dependent hydrolysis of ester, thioester, amide, peptide and isopeptide bonds formed by the C-terminal Gly of ubiquitin (a 76-residue protein attached to proteins as an intracellular targeting signal).</text>
        <dbReference type="EC" id="3.4.19.12"/>
    </reaction>
</comment>
<evidence type="ECO:0000256" key="2">
    <source>
        <dbReference type="ARBA" id="ARBA00012759"/>
    </source>
</evidence>
<protein>
    <recommendedName>
        <fullName evidence="2">ubiquitinyl hydrolase 1</fullName>
        <ecNumber evidence="2">3.4.19.12</ecNumber>
    </recommendedName>
</protein>
<reference evidence="8" key="1">
    <citation type="submission" date="2022-12" db="EMBL/GenBank/DDBJ databases">
        <title>Draft genome assemblies for two species of Escallonia (Escalloniales).</title>
        <authorList>
            <person name="Chanderbali A."/>
            <person name="Dervinis C."/>
            <person name="Anghel I."/>
            <person name="Soltis D."/>
            <person name="Soltis P."/>
            <person name="Zapata F."/>
        </authorList>
    </citation>
    <scope>NUCLEOTIDE SEQUENCE</scope>
    <source>
        <strain evidence="8">UCBG64.0493</strain>
        <tissue evidence="8">Leaf</tissue>
    </source>
</reference>
<dbReference type="InterPro" id="IPR001394">
    <property type="entry name" value="Peptidase_C19_UCH"/>
</dbReference>
<evidence type="ECO:0000313" key="9">
    <source>
        <dbReference type="Proteomes" id="UP001188597"/>
    </source>
</evidence>
<keyword evidence="6" id="KW-0788">Thiol protease</keyword>
<dbReference type="Gene3D" id="3.90.70.10">
    <property type="entry name" value="Cysteine proteinases"/>
    <property type="match status" value="1"/>
</dbReference>
<dbReference type="PANTHER" id="PTHR43982">
    <property type="entry name" value="UBIQUITIN CARBOXYL-TERMINAL HYDROLASE"/>
    <property type="match status" value="1"/>
</dbReference>
<dbReference type="PROSITE" id="PS50235">
    <property type="entry name" value="USP_3"/>
    <property type="match status" value="1"/>
</dbReference>
<dbReference type="EC" id="3.4.19.12" evidence="2"/>
<evidence type="ECO:0000256" key="4">
    <source>
        <dbReference type="ARBA" id="ARBA00022786"/>
    </source>
</evidence>
<keyword evidence="5" id="KW-0378">Hydrolase</keyword>
<comment type="caution">
    <text evidence="8">The sequence shown here is derived from an EMBL/GenBank/DDBJ whole genome shotgun (WGS) entry which is preliminary data.</text>
</comment>
<sequence>MSITDSVWTIWLDVSYDAWSTYCSVFIPCHEVLMNDLEHAITHELPPEDQDWTTALWQYFNGKKLLKDVLKRFKECDNQHSFDRKELKLRRSFTSSVYPDDRLAQHYLDLAEKAEKDALHSKRQRIELDWCKIDLERRLDHWTQEISKAQYVKCRTRKQFKCLSSVMESIWGWDGIIEFHFDAVKDEKLEKLIKQKFESSYFTIAPERRVCSPSPIDADNASPAESPAENGISAGLSDLGCTSYMNATIQCLNAVPELKGSLNKYPHSYRSDKLSDSIHHLTVAARDLFNELDKNVKLVEPIQFLAELKNHLPRFFSNKLHDLDTQRDAGECWVQIVQALSQSLKFPSSGESIDVVMSLFGIELVSSYIFTKSGEERQVRGEETVYTLHCGNIREVHTLHEGIKLGLKQFCVDKGGTRYCKESRINGLPRYLAIQLDRFNRIFSLDKKCFAGSENGRRESPKPQEGPHLTGKYNLIAVLTHRGKRVKEGRYVAWVKSEQGIWIMFDDHKRVRQREATILKLSGGALIGFNLSFQNDSSATWSEEFSLAVLLQFHHYNSRYGSALDLGKTPYARFMFKQPLLVSKPNLSRPDLIGVTIPLLPTWRTCIFLRQLLLNRVIGIRLTFVCIKLRKFLRSTAIRLDDLISLLRKTYGFLTNK</sequence>
<evidence type="ECO:0000256" key="1">
    <source>
        <dbReference type="ARBA" id="ARBA00000707"/>
    </source>
</evidence>
<evidence type="ECO:0000256" key="6">
    <source>
        <dbReference type="ARBA" id="ARBA00022807"/>
    </source>
</evidence>
<accession>A0AA89BAN0</accession>